<comment type="caution">
    <text evidence="4">The sequence shown here is derived from an EMBL/GenBank/DDBJ whole genome shotgun (WGS) entry which is preliminary data.</text>
</comment>
<gene>
    <name evidence="4" type="ORF">EG327_001999</name>
</gene>
<accession>A0A8H3VH18</accession>
<feature type="chain" id="PRO_5034899874" evidence="3">
    <location>
        <begin position="21"/>
        <end position="318"/>
    </location>
</feature>
<evidence type="ECO:0000256" key="2">
    <source>
        <dbReference type="SAM" id="Phobius"/>
    </source>
</evidence>
<dbReference type="EMBL" id="WNWR01000159">
    <property type="protein sequence ID" value="KAE9989987.1"/>
    <property type="molecule type" value="Genomic_DNA"/>
</dbReference>
<keyword evidence="2" id="KW-0472">Membrane</keyword>
<keyword evidence="2" id="KW-0812">Transmembrane</keyword>
<protein>
    <submittedName>
        <fullName evidence="4">Uncharacterized protein</fullName>
    </submittedName>
</protein>
<keyword evidence="3" id="KW-0732">Signal</keyword>
<organism evidence="4 5">
    <name type="scientific">Venturia inaequalis</name>
    <name type="common">Apple scab fungus</name>
    <dbReference type="NCBI Taxonomy" id="5025"/>
    <lineage>
        <taxon>Eukaryota</taxon>
        <taxon>Fungi</taxon>
        <taxon>Dikarya</taxon>
        <taxon>Ascomycota</taxon>
        <taxon>Pezizomycotina</taxon>
        <taxon>Dothideomycetes</taxon>
        <taxon>Pleosporomycetidae</taxon>
        <taxon>Venturiales</taxon>
        <taxon>Venturiaceae</taxon>
        <taxon>Venturia</taxon>
    </lineage>
</organism>
<dbReference type="AlphaFoldDB" id="A0A8H3VH18"/>
<evidence type="ECO:0000256" key="3">
    <source>
        <dbReference type="SAM" id="SignalP"/>
    </source>
</evidence>
<sequence length="318" mass="33773">MKLVYLRVVTIGLRILFVAGQTSTPPPVCTSCAITAEEFYLSYPFSISKFITPVTVTIVPYITPHEDGSQETNWRTETQGSNGPGSINGPLGTQEPKLTWEPYSGVTLTYPTTYANFPSPYGGLDFLSNGACVTATAPLNLPTNSEQGLIYPVTISNWDTKLPWNVTQQLLDYLDGIPAVSQQFHGTKVGSCEWATYVTPTSTALPITKITVQYLTAQTAQAVIVTRESSPASTTVSSTAAVTTNLPTAVSSASTSRTSATTSPTSSAPTISSAAGSISGGTQPSPFFGPRTVILLVFLIFSSLFLGSMPMEWAHFAV</sequence>
<keyword evidence="5" id="KW-1185">Reference proteome</keyword>
<proteinExistence type="predicted"/>
<name>A0A8H3VH18_VENIN</name>
<feature type="region of interest" description="Disordered" evidence="1">
    <location>
        <begin position="66"/>
        <end position="93"/>
    </location>
</feature>
<evidence type="ECO:0000313" key="4">
    <source>
        <dbReference type="EMBL" id="KAE9989987.1"/>
    </source>
</evidence>
<reference evidence="4 5" key="1">
    <citation type="submission" date="2019-07" db="EMBL/GenBank/DDBJ databases">
        <title>Venturia inaequalis Genome Resource.</title>
        <authorList>
            <person name="Lichtner F.J."/>
        </authorList>
    </citation>
    <scope>NUCLEOTIDE SEQUENCE [LARGE SCALE GENOMIC DNA]</scope>
    <source>
        <strain evidence="4 5">DMI_063113</strain>
    </source>
</reference>
<feature type="transmembrane region" description="Helical" evidence="2">
    <location>
        <begin position="287"/>
        <end position="306"/>
    </location>
</feature>
<evidence type="ECO:0000313" key="5">
    <source>
        <dbReference type="Proteomes" id="UP000490939"/>
    </source>
</evidence>
<evidence type="ECO:0000256" key="1">
    <source>
        <dbReference type="SAM" id="MobiDB-lite"/>
    </source>
</evidence>
<feature type="signal peptide" evidence="3">
    <location>
        <begin position="1"/>
        <end position="20"/>
    </location>
</feature>
<dbReference type="Proteomes" id="UP000490939">
    <property type="component" value="Unassembled WGS sequence"/>
</dbReference>
<keyword evidence="2" id="KW-1133">Transmembrane helix</keyword>
<feature type="region of interest" description="Disordered" evidence="1">
    <location>
        <begin position="253"/>
        <end position="277"/>
    </location>
</feature>
<feature type="compositionally biased region" description="Polar residues" evidence="1">
    <location>
        <begin position="70"/>
        <end position="85"/>
    </location>
</feature>